<sequence length="194" mass="23342">MVLYHLGKGLNIDMKLIPDYKSTKSLVIPLVKTLEIRADVFNATMLNARYFREVMRKSNMREWSDCSKWGTEAVFEYIRMTEFKKCYSRIFSNFFYESIDMCKDLFKRDYEEPGDDDGTIFIYEIDVDDENYQRYDMEMYDIAYEKMENLEDIEIIKNIARRYWKGECTQNAVIECLSDKKATVKRVIDERLRI</sequence>
<accession>A0AAE9MRR3</accession>
<dbReference type="EMBL" id="CP038804">
    <property type="protein sequence ID" value="UTY33299.1"/>
    <property type="molecule type" value="Genomic_DNA"/>
</dbReference>
<proteinExistence type="predicted"/>
<dbReference type="AlphaFoldDB" id="A0AAE9MRR3"/>
<organism evidence="1 2">
    <name type="scientific">Treponema putidum</name>
    <dbReference type="NCBI Taxonomy" id="221027"/>
    <lineage>
        <taxon>Bacteria</taxon>
        <taxon>Pseudomonadati</taxon>
        <taxon>Spirochaetota</taxon>
        <taxon>Spirochaetia</taxon>
        <taxon>Spirochaetales</taxon>
        <taxon>Treponemataceae</taxon>
        <taxon>Treponema</taxon>
    </lineage>
</organism>
<dbReference type="SUPFAM" id="SSF56399">
    <property type="entry name" value="ADP-ribosylation"/>
    <property type="match status" value="1"/>
</dbReference>
<evidence type="ECO:0000313" key="2">
    <source>
        <dbReference type="Proteomes" id="UP001058682"/>
    </source>
</evidence>
<reference evidence="1" key="1">
    <citation type="submission" date="2019-04" db="EMBL/GenBank/DDBJ databases">
        <title>Whole genome sequencing of oral phylogroup 2 treponemes.</title>
        <authorList>
            <person name="Chan Y."/>
            <person name="Zeng H.H."/>
            <person name="Yu X.L."/>
            <person name="Leung W.K."/>
            <person name="Watt R.M."/>
        </authorList>
    </citation>
    <scope>NUCLEOTIDE SEQUENCE</scope>
    <source>
        <strain evidence="1">OMZ 835</strain>
    </source>
</reference>
<dbReference type="Proteomes" id="UP001058682">
    <property type="component" value="Chromosome"/>
</dbReference>
<dbReference type="RefSeq" id="WP_255819006.1">
    <property type="nucleotide sequence ID" value="NZ_CP038804.1"/>
</dbReference>
<name>A0AAE9MRR3_9SPIR</name>
<gene>
    <name evidence="1" type="ORF">E4N74_04180</name>
</gene>
<protein>
    <submittedName>
        <fullName evidence="1">Uncharacterized protein</fullName>
    </submittedName>
</protein>
<evidence type="ECO:0000313" key="1">
    <source>
        <dbReference type="EMBL" id="UTY33299.1"/>
    </source>
</evidence>